<dbReference type="InterPro" id="IPR003399">
    <property type="entry name" value="Mce/MlaD"/>
</dbReference>
<dbReference type="AlphaFoldDB" id="A0A1H2KDV9"/>
<keyword evidence="1" id="KW-0812">Transmembrane</keyword>
<protein>
    <submittedName>
        <fullName evidence="3">Virulence factor Mce family protein</fullName>
    </submittedName>
</protein>
<evidence type="ECO:0000259" key="2">
    <source>
        <dbReference type="Pfam" id="PF02470"/>
    </source>
</evidence>
<dbReference type="STRING" id="158898.SAMN04488548_1343134"/>
<evidence type="ECO:0000313" key="3">
    <source>
        <dbReference type="EMBL" id="SDU66783.1"/>
    </source>
</evidence>
<reference evidence="3 4" key="1">
    <citation type="submission" date="2016-10" db="EMBL/GenBank/DDBJ databases">
        <authorList>
            <person name="de Groot N.N."/>
        </authorList>
    </citation>
    <scope>NUCLEOTIDE SEQUENCE [LARGE SCALE GENOMIC DNA]</scope>
    <source>
        <strain evidence="3 4">DSM 44215</strain>
    </source>
</reference>
<name>A0A1H2KDV9_9ACTN</name>
<evidence type="ECO:0000313" key="4">
    <source>
        <dbReference type="Proteomes" id="UP000183180"/>
    </source>
</evidence>
<dbReference type="OrthoDB" id="4608030at2"/>
<keyword evidence="1" id="KW-0472">Membrane</keyword>
<organism evidence="3 4">
    <name type="scientific">Gordonia westfalica</name>
    <dbReference type="NCBI Taxonomy" id="158898"/>
    <lineage>
        <taxon>Bacteria</taxon>
        <taxon>Bacillati</taxon>
        <taxon>Actinomycetota</taxon>
        <taxon>Actinomycetes</taxon>
        <taxon>Mycobacteriales</taxon>
        <taxon>Gordoniaceae</taxon>
        <taxon>Gordonia</taxon>
    </lineage>
</organism>
<dbReference type="EMBL" id="FNLM01000034">
    <property type="protein sequence ID" value="SDU66783.1"/>
    <property type="molecule type" value="Genomic_DNA"/>
</dbReference>
<gene>
    <name evidence="3" type="ORF">SAMN04488548_1343134</name>
</gene>
<dbReference type="Proteomes" id="UP000183180">
    <property type="component" value="Unassembled WGS sequence"/>
</dbReference>
<dbReference type="PANTHER" id="PTHR33371">
    <property type="entry name" value="INTERMEMBRANE PHOSPHOLIPID TRANSPORT SYSTEM BINDING PROTEIN MLAD-RELATED"/>
    <property type="match status" value="1"/>
</dbReference>
<dbReference type="GO" id="GO:0005576">
    <property type="term" value="C:extracellular region"/>
    <property type="evidence" value="ECO:0007669"/>
    <property type="project" value="TreeGrafter"/>
</dbReference>
<feature type="transmembrane region" description="Helical" evidence="1">
    <location>
        <begin position="20"/>
        <end position="41"/>
    </location>
</feature>
<sequence>MRGIISRLGTDRAGKRRRAAIAVGTVAAMAAVVTTVGLSVASARDVGPDMAGGDGFCADISDTIGLYVGNRVTQMGIPVGKVEKIESRGTHARVTFSLEPGRKYPADVKAVTRSKSLLADRNLELVGNYAGGPTLVEGGCIGVDNAFTPKSISEVAGSASDFLKALSDNGGDDLEKVLEGADRAFAGTGTQASKMFENAARAAQNPDSFIADIGTSIRDMAPLTDSAVRNWDQIMSIMNQAPNVSALGTTLFYDVARFCQGVGWTIALLYDIQRNYGDDILWPLLHGPVEDIVAYGAQRAPELSELLGVTPSIAAAMREQESAAGALSVPYQAPKVAVSKAECKALGGACDQERGTTSVNPLSILLQKAGF</sequence>
<keyword evidence="1" id="KW-1133">Transmembrane helix</keyword>
<proteinExistence type="predicted"/>
<evidence type="ECO:0000256" key="1">
    <source>
        <dbReference type="SAM" id="Phobius"/>
    </source>
</evidence>
<dbReference type="PANTHER" id="PTHR33371:SF4">
    <property type="entry name" value="INTERMEMBRANE PHOSPHOLIPID TRANSPORT SYSTEM BINDING PROTEIN MLAD"/>
    <property type="match status" value="1"/>
</dbReference>
<dbReference type="Pfam" id="PF02470">
    <property type="entry name" value="MlaD"/>
    <property type="match status" value="1"/>
</dbReference>
<dbReference type="RefSeq" id="WP_074851836.1">
    <property type="nucleotide sequence ID" value="NZ_FNLM01000034.1"/>
</dbReference>
<feature type="domain" description="Mce/MlaD" evidence="2">
    <location>
        <begin position="61"/>
        <end position="126"/>
    </location>
</feature>
<dbReference type="InterPro" id="IPR052336">
    <property type="entry name" value="MlaD_Phospholipid_Transporter"/>
</dbReference>
<accession>A0A1H2KDV9</accession>